<evidence type="ECO:0000259" key="1">
    <source>
        <dbReference type="Pfam" id="PF01656"/>
    </source>
</evidence>
<dbReference type="SUPFAM" id="SSF52540">
    <property type="entry name" value="P-loop containing nucleoside triphosphate hydrolases"/>
    <property type="match status" value="1"/>
</dbReference>
<name>A0A286G6S6_9PROT</name>
<evidence type="ECO:0000313" key="2">
    <source>
        <dbReference type="EMBL" id="SOD91208.1"/>
    </source>
</evidence>
<dbReference type="PANTHER" id="PTHR13696:SF96">
    <property type="entry name" value="COBQ_COBB_MIND_PARA NUCLEOTIDE BINDING DOMAIN-CONTAINING PROTEIN"/>
    <property type="match status" value="1"/>
</dbReference>
<proteinExistence type="predicted"/>
<dbReference type="Pfam" id="PF01656">
    <property type="entry name" value="CbiA"/>
    <property type="match status" value="1"/>
</dbReference>
<protein>
    <submittedName>
        <fullName evidence="2">Plasmid segregation oscillating ATPase ParF</fullName>
    </submittedName>
</protein>
<dbReference type="PANTHER" id="PTHR13696">
    <property type="entry name" value="P-LOOP CONTAINING NUCLEOSIDE TRIPHOSPHATE HYDROLASE"/>
    <property type="match status" value="1"/>
</dbReference>
<gene>
    <name evidence="2" type="ORF">SAMN05421508_101857</name>
</gene>
<dbReference type="Gene3D" id="3.40.50.300">
    <property type="entry name" value="P-loop containing nucleotide triphosphate hydrolases"/>
    <property type="match status" value="1"/>
</dbReference>
<dbReference type="AlphaFoldDB" id="A0A286G6S6"/>
<evidence type="ECO:0000313" key="3">
    <source>
        <dbReference type="Proteomes" id="UP000219621"/>
    </source>
</evidence>
<dbReference type="InterPro" id="IPR048089">
    <property type="entry name" value="McdA"/>
</dbReference>
<dbReference type="Proteomes" id="UP000219621">
    <property type="component" value="Unassembled WGS sequence"/>
</dbReference>
<dbReference type="InterPro" id="IPR050678">
    <property type="entry name" value="DNA_Partitioning_ATPase"/>
</dbReference>
<feature type="domain" description="CobQ/CobB/MinD/ParA nucleotide binding" evidence="1">
    <location>
        <begin position="6"/>
        <end position="185"/>
    </location>
</feature>
<dbReference type="EMBL" id="OCNJ01000001">
    <property type="protein sequence ID" value="SOD91208.1"/>
    <property type="molecule type" value="Genomic_DNA"/>
</dbReference>
<reference evidence="2 3" key="1">
    <citation type="submission" date="2017-09" db="EMBL/GenBank/DDBJ databases">
        <authorList>
            <person name="Ehlers B."/>
            <person name="Leendertz F.H."/>
        </authorList>
    </citation>
    <scope>NUCLEOTIDE SEQUENCE [LARGE SCALE GENOMIC DNA]</scope>
    <source>
        <strain evidence="2 3">USBA 140</strain>
    </source>
</reference>
<dbReference type="NCBIfam" id="NF041546">
    <property type="entry name" value="ParA_partition"/>
    <property type="match status" value="1"/>
</dbReference>
<keyword evidence="3" id="KW-1185">Reference proteome</keyword>
<accession>A0A286G6S6</accession>
<organism evidence="2 3">
    <name type="scientific">Caenispirillum bisanense</name>
    <dbReference type="NCBI Taxonomy" id="414052"/>
    <lineage>
        <taxon>Bacteria</taxon>
        <taxon>Pseudomonadati</taxon>
        <taxon>Pseudomonadota</taxon>
        <taxon>Alphaproteobacteria</taxon>
        <taxon>Rhodospirillales</taxon>
        <taxon>Novispirillaceae</taxon>
        <taxon>Caenispirillum</taxon>
    </lineage>
</organism>
<dbReference type="PIRSF" id="PIRSF009320">
    <property type="entry name" value="Nuc_binding_HP_1000"/>
    <property type="match status" value="1"/>
</dbReference>
<dbReference type="InterPro" id="IPR027417">
    <property type="entry name" value="P-loop_NTPase"/>
</dbReference>
<dbReference type="RefSeq" id="WP_097277708.1">
    <property type="nucleotide sequence ID" value="NZ_OCNJ01000001.1"/>
</dbReference>
<sequence>MAATVITIAQQKGGAGKTTLAAQLAVALAHGGARTVALVDIDPQGSLGRWHKVRQERLGDDAGGLRLSEVAGWRLSTELDRLRGDVDVVIVDTPPHAETDAKAAIRAADVLLVPVQPSPMDLWATQPTLEVARKEKTHARIVLNRLPPRGNLVDTIIAEVEKLELPVTDSRLGNRVAFAASMMDGLGVVETAGRSSAAVEIRALAEELLAIAKAHK</sequence>
<dbReference type="InterPro" id="IPR002586">
    <property type="entry name" value="CobQ/CobB/MinD/ParA_Nub-bd_dom"/>
</dbReference>
<dbReference type="OrthoDB" id="9804460at2"/>
<dbReference type="CDD" id="cd02042">
    <property type="entry name" value="ParAB_family"/>
    <property type="match status" value="1"/>
</dbReference>